<evidence type="ECO:0000313" key="9">
    <source>
        <dbReference type="EMBL" id="KAF2816909.1"/>
    </source>
</evidence>
<feature type="chain" id="PRO_5044629639" evidence="8">
    <location>
        <begin position="23"/>
        <end position="587"/>
    </location>
</feature>
<dbReference type="Gene3D" id="3.80.20.20">
    <property type="entry name" value="Receptor L-domain"/>
    <property type="match status" value="1"/>
</dbReference>
<keyword evidence="4 8" id="KW-0732">Signal</keyword>
<feature type="transmembrane region" description="Helical" evidence="7">
    <location>
        <begin position="435"/>
        <end position="457"/>
    </location>
</feature>
<comment type="subcellular location">
    <subcellularLocation>
        <location evidence="1">Secreted</location>
        <location evidence="1">Cell wall</location>
    </subcellularLocation>
</comment>
<reference evidence="9 11" key="1">
    <citation type="journal article" date="2020" name="Stud. Mycol.">
        <title>101 Dothideomycetes genomes: a test case for predicting lifestyles and emergence of pathogens.</title>
        <authorList>
            <person name="Haridas S."/>
            <person name="Albert R."/>
            <person name="Binder M."/>
            <person name="Bloem J."/>
            <person name="Labutti K."/>
            <person name="Salamov A."/>
            <person name="Andreopoulos B."/>
            <person name="Baker S."/>
            <person name="Barry K."/>
            <person name="Bills G."/>
            <person name="Bluhm B."/>
            <person name="Cannon C."/>
            <person name="Castanera R."/>
            <person name="Culley D."/>
            <person name="Daum C."/>
            <person name="Ezra D."/>
            <person name="Gonzalez J."/>
            <person name="Henrissat B."/>
            <person name="Kuo A."/>
            <person name="Liang C."/>
            <person name="Lipzen A."/>
            <person name="Lutzoni F."/>
            <person name="Magnuson J."/>
            <person name="Mondo S."/>
            <person name="Nolan M."/>
            <person name="Ohm R."/>
            <person name="Pangilinan J."/>
            <person name="Park H.-J."/>
            <person name="Ramirez L."/>
            <person name="Alfaro M."/>
            <person name="Sun H."/>
            <person name="Tritt A."/>
            <person name="Yoshinaga Y."/>
            <person name="Zwiers L.-H."/>
            <person name="Turgeon B."/>
            <person name="Goodwin S."/>
            <person name="Spatafora J."/>
            <person name="Crous P."/>
            <person name="Grigoriev I."/>
        </authorList>
    </citation>
    <scope>NUCLEOTIDE SEQUENCE</scope>
    <source>
        <strain evidence="9 11">CBS 304.34</strain>
    </source>
</reference>
<accession>A0A6A6Z871</accession>
<evidence type="ECO:0000256" key="3">
    <source>
        <dbReference type="ARBA" id="ARBA00022525"/>
    </source>
</evidence>
<evidence type="ECO:0000313" key="10">
    <source>
        <dbReference type="Proteomes" id="UP000504636"/>
    </source>
</evidence>
<protein>
    <submittedName>
        <fullName evidence="9 11">Uncharacterized protein</fullName>
    </submittedName>
</protein>
<evidence type="ECO:0000256" key="7">
    <source>
        <dbReference type="SAM" id="Phobius"/>
    </source>
</evidence>
<feature type="compositionally biased region" description="Basic and acidic residues" evidence="6">
    <location>
        <begin position="527"/>
        <end position="536"/>
    </location>
</feature>
<keyword evidence="2" id="KW-0134">Cell wall</keyword>
<keyword evidence="7" id="KW-1133">Transmembrane helix</keyword>
<keyword evidence="7" id="KW-0812">Transmembrane</keyword>
<keyword evidence="10" id="KW-1185">Reference proteome</keyword>
<organism evidence="9">
    <name type="scientific">Mytilinidion resinicola</name>
    <dbReference type="NCBI Taxonomy" id="574789"/>
    <lineage>
        <taxon>Eukaryota</taxon>
        <taxon>Fungi</taxon>
        <taxon>Dikarya</taxon>
        <taxon>Ascomycota</taxon>
        <taxon>Pezizomycotina</taxon>
        <taxon>Dothideomycetes</taxon>
        <taxon>Pleosporomycetidae</taxon>
        <taxon>Mytilinidiales</taxon>
        <taxon>Mytilinidiaceae</taxon>
        <taxon>Mytilinidion</taxon>
    </lineage>
</organism>
<keyword evidence="7" id="KW-0472">Membrane</keyword>
<name>A0A6A6Z871_9PEZI</name>
<proteinExistence type="predicted"/>
<evidence type="ECO:0000256" key="5">
    <source>
        <dbReference type="ARBA" id="ARBA00023180"/>
    </source>
</evidence>
<dbReference type="InterPro" id="IPR051648">
    <property type="entry name" value="CWI-Assembly_Regulator"/>
</dbReference>
<feature type="compositionally biased region" description="Polar residues" evidence="6">
    <location>
        <begin position="497"/>
        <end position="508"/>
    </location>
</feature>
<evidence type="ECO:0000256" key="2">
    <source>
        <dbReference type="ARBA" id="ARBA00022512"/>
    </source>
</evidence>
<evidence type="ECO:0000313" key="11">
    <source>
        <dbReference type="RefSeq" id="XP_033583873.1"/>
    </source>
</evidence>
<evidence type="ECO:0000256" key="4">
    <source>
        <dbReference type="ARBA" id="ARBA00022729"/>
    </source>
</evidence>
<dbReference type="RefSeq" id="XP_033583873.1">
    <property type="nucleotide sequence ID" value="XM_033716850.1"/>
</dbReference>
<keyword evidence="5" id="KW-0325">Glycoprotein</keyword>
<dbReference type="PANTHER" id="PTHR31018">
    <property type="entry name" value="SPORULATION-SPECIFIC PROTEIN-RELATED"/>
    <property type="match status" value="1"/>
</dbReference>
<reference evidence="11" key="3">
    <citation type="submission" date="2025-04" db="UniProtKB">
        <authorList>
            <consortium name="RefSeq"/>
        </authorList>
    </citation>
    <scope>IDENTIFICATION</scope>
    <source>
        <strain evidence="11">CBS 304.34</strain>
    </source>
</reference>
<evidence type="ECO:0000256" key="6">
    <source>
        <dbReference type="SAM" id="MobiDB-lite"/>
    </source>
</evidence>
<evidence type="ECO:0000256" key="1">
    <source>
        <dbReference type="ARBA" id="ARBA00004191"/>
    </source>
</evidence>
<dbReference type="InterPro" id="IPR036941">
    <property type="entry name" value="Rcpt_L-dom_sf"/>
</dbReference>
<dbReference type="OrthoDB" id="536881at2759"/>
<gene>
    <name evidence="9 11" type="ORF">BDZ99DRAFT_4183</name>
</gene>
<dbReference type="SUPFAM" id="SSF52058">
    <property type="entry name" value="L domain-like"/>
    <property type="match status" value="2"/>
</dbReference>
<dbReference type="EMBL" id="MU003692">
    <property type="protein sequence ID" value="KAF2816909.1"/>
    <property type="molecule type" value="Genomic_DNA"/>
</dbReference>
<sequence length="587" mass="62957">MMDLLSILRGASLVSLFALTLAQNTPNPLECTIPNTPGNSSYSISSSTDLNKFSGCTTITGTISVDPGFDSDVLDFDEALDTVDGDFIVANVTRLQRINAPKLHNITGGLNITSNANLTNTTLPVWILGGNLTIWGNNKLGFLEVPINGDFLHDISLGDAAFDLPGIRSITGDLNLTRIQDEFTVSSLVNVGGGVYVEATTIKIFTAKKLLGIDKDFRLDRNGNLTILTLPLLQYIGGTLEVWGANITHFTAPNLMAIGEGVDFSSNEKLQTIEFAGLERIGSLCCGIQSYDLEDRNASGYHAVNFWGNAVLNNISMPELKSIGADWDPEVLPWWNLNATLNPELHNFDGLPSLQTINGSMYINGSFSSIKMPSLFNISHSVVINSTEFLDGDCSVIEATHHINGDFNCDDNPNYGWHPGSDLGSNGGLSKGTKAGIGVGVAIGGTLLISGIIFAFMRWRRRRRAARVKVLQEDGYSMPELPRATNAYPALQPLQQASPLAAESSQQHLAGAGYREVNSPHSSPIRDVSRELDRELSQGSKGGGHMGDISPPTSPRGRGIGAGEGSSSWRDVSPPPPDYEAATNGPR</sequence>
<dbReference type="Proteomes" id="UP000504636">
    <property type="component" value="Unplaced"/>
</dbReference>
<feature type="signal peptide" evidence="8">
    <location>
        <begin position="1"/>
        <end position="22"/>
    </location>
</feature>
<keyword evidence="3" id="KW-0964">Secreted</keyword>
<reference evidence="11" key="2">
    <citation type="submission" date="2020-04" db="EMBL/GenBank/DDBJ databases">
        <authorList>
            <consortium name="NCBI Genome Project"/>
        </authorList>
    </citation>
    <scope>NUCLEOTIDE SEQUENCE</scope>
    <source>
        <strain evidence="11">CBS 304.34</strain>
    </source>
</reference>
<dbReference type="GeneID" id="54457743"/>
<dbReference type="PANTHER" id="PTHR31018:SF3">
    <property type="entry name" value="RECEPTOR PROTEIN-TYROSINE KINASE"/>
    <property type="match status" value="1"/>
</dbReference>
<evidence type="ECO:0000256" key="8">
    <source>
        <dbReference type="SAM" id="SignalP"/>
    </source>
</evidence>
<dbReference type="AlphaFoldDB" id="A0A6A6Z871"/>
<feature type="region of interest" description="Disordered" evidence="6">
    <location>
        <begin position="497"/>
        <end position="587"/>
    </location>
</feature>